<dbReference type="EMBL" id="JAABOA010000737">
    <property type="protein sequence ID" value="KAF9583317.1"/>
    <property type="molecule type" value="Genomic_DNA"/>
</dbReference>
<accession>A0A9P6KG05</accession>
<keyword evidence="2" id="KW-1185">Reference proteome</keyword>
<gene>
    <name evidence="1" type="ORF">BGW38_009758</name>
</gene>
<dbReference type="AlphaFoldDB" id="A0A9P6KG05"/>
<dbReference type="OrthoDB" id="2414727at2759"/>
<evidence type="ECO:0000313" key="2">
    <source>
        <dbReference type="Proteomes" id="UP000780801"/>
    </source>
</evidence>
<dbReference type="Proteomes" id="UP000780801">
    <property type="component" value="Unassembled WGS sequence"/>
</dbReference>
<organism evidence="1 2">
    <name type="scientific">Lunasporangiospora selenospora</name>
    <dbReference type="NCBI Taxonomy" id="979761"/>
    <lineage>
        <taxon>Eukaryota</taxon>
        <taxon>Fungi</taxon>
        <taxon>Fungi incertae sedis</taxon>
        <taxon>Mucoromycota</taxon>
        <taxon>Mortierellomycotina</taxon>
        <taxon>Mortierellomycetes</taxon>
        <taxon>Mortierellales</taxon>
        <taxon>Mortierellaceae</taxon>
        <taxon>Lunasporangiospora</taxon>
    </lineage>
</organism>
<comment type="caution">
    <text evidence="1">The sequence shown here is derived from an EMBL/GenBank/DDBJ whole genome shotgun (WGS) entry which is preliminary data.</text>
</comment>
<evidence type="ECO:0000313" key="1">
    <source>
        <dbReference type="EMBL" id="KAF9583317.1"/>
    </source>
</evidence>
<protein>
    <submittedName>
        <fullName evidence="1">Uncharacterized protein</fullName>
    </submittedName>
</protein>
<reference evidence="1" key="1">
    <citation type="journal article" date="2020" name="Fungal Divers.">
        <title>Resolving the Mortierellaceae phylogeny through synthesis of multi-gene phylogenetics and phylogenomics.</title>
        <authorList>
            <person name="Vandepol N."/>
            <person name="Liber J."/>
            <person name="Desiro A."/>
            <person name="Na H."/>
            <person name="Kennedy M."/>
            <person name="Barry K."/>
            <person name="Grigoriev I.V."/>
            <person name="Miller A.N."/>
            <person name="O'Donnell K."/>
            <person name="Stajich J.E."/>
            <person name="Bonito G."/>
        </authorList>
    </citation>
    <scope>NUCLEOTIDE SEQUENCE</scope>
    <source>
        <strain evidence="1">KOD1015</strain>
    </source>
</reference>
<name>A0A9P6KG05_9FUNG</name>
<proteinExistence type="predicted"/>
<sequence length="114" mass="11634">MLVAGFVAVSAQMQQGPAGSATPPSPACMQCLIDAVKTLPQCSKLDFASALSSPTPPTTPEFAACLCSSMDGAWIDRCAGQAQCGPAVSVFKYAESMKTSGLTCGPTPSFAPRQ</sequence>